<name>A0A0G4QG97_9GAMM</name>
<sequence>MMSNFSVLIKKAKKSGAVLGATKIANKNIEQSQRIG</sequence>
<evidence type="ECO:0000313" key="2">
    <source>
        <dbReference type="Proteomes" id="UP000183920"/>
    </source>
</evidence>
<protein>
    <submittedName>
        <fullName evidence="1">Uncharacterized protein</fullName>
    </submittedName>
</protein>
<dbReference type="AlphaFoldDB" id="A0A0G4QG97"/>
<dbReference type="Proteomes" id="UP000183920">
    <property type="component" value="Unassembled WGS sequence"/>
</dbReference>
<evidence type="ECO:0000313" key="1">
    <source>
        <dbReference type="EMBL" id="CRL64933.1"/>
    </source>
</evidence>
<dbReference type="EMBL" id="CVRY01000007">
    <property type="protein sequence ID" value="CRL64933.1"/>
    <property type="molecule type" value="Genomic_DNA"/>
</dbReference>
<accession>A0A0G4QG97</accession>
<proteinExistence type="predicted"/>
<gene>
    <name evidence="1" type="ORF">BN1804_03250</name>
</gene>
<reference evidence="2" key="1">
    <citation type="submission" date="2015-06" db="EMBL/GenBank/DDBJ databases">
        <authorList>
            <person name="Urmite Genomes"/>
        </authorList>
    </citation>
    <scope>NUCLEOTIDE SEQUENCE [LARGE SCALE GENOMIC DNA]</scope>
    <source>
        <strain evidence="2">CSUR P1867</strain>
    </source>
</reference>
<organism evidence="1 2">
    <name type="scientific">Proteus penneri</name>
    <dbReference type="NCBI Taxonomy" id="102862"/>
    <lineage>
        <taxon>Bacteria</taxon>
        <taxon>Pseudomonadati</taxon>
        <taxon>Pseudomonadota</taxon>
        <taxon>Gammaproteobacteria</taxon>
        <taxon>Enterobacterales</taxon>
        <taxon>Morganellaceae</taxon>
        <taxon>Proteus</taxon>
    </lineage>
</organism>